<evidence type="ECO:0000256" key="8">
    <source>
        <dbReference type="SAM" id="MobiDB-lite"/>
    </source>
</evidence>
<evidence type="ECO:0000256" key="3">
    <source>
        <dbReference type="ARBA" id="ARBA00022692"/>
    </source>
</evidence>
<gene>
    <name evidence="11" type="ORF">Esi_0049_0023</name>
</gene>
<comment type="subcellular location">
    <subcellularLocation>
        <location evidence="1">Membrane</location>
        <topology evidence="1">Multi-pass membrane protein</topology>
    </subcellularLocation>
</comment>
<dbReference type="InParanoid" id="D7G2W1"/>
<keyword evidence="5 11" id="KW-0067">ATP-binding</keyword>
<evidence type="ECO:0000313" key="11">
    <source>
        <dbReference type="EMBL" id="CBJ48818.1"/>
    </source>
</evidence>
<dbReference type="InterPro" id="IPR043926">
    <property type="entry name" value="ABCG_dom"/>
</dbReference>
<evidence type="ECO:0000313" key="12">
    <source>
        <dbReference type="Proteomes" id="UP000002630"/>
    </source>
</evidence>
<keyword evidence="6 9" id="KW-1133">Transmembrane helix</keyword>
<dbReference type="InterPro" id="IPR050352">
    <property type="entry name" value="ABCG_transporters"/>
</dbReference>
<dbReference type="InterPro" id="IPR027417">
    <property type="entry name" value="P-loop_NTPase"/>
</dbReference>
<feature type="region of interest" description="Disordered" evidence="8">
    <location>
        <begin position="1"/>
        <end position="41"/>
    </location>
</feature>
<dbReference type="STRING" id="2880.D7G2W1"/>
<keyword evidence="7 9" id="KW-0472">Membrane</keyword>
<sequence>MPPLRDFSDTPAMSMAPSAGQDLELGSHSGPAEPVGKLWDSPGQEKVDFRFRDVRYSVEVSKTKASLMGGEAGVKQILKGVSGAVESGQILAIIGSSGAGKTSLLDVLVGKVSAGTKGLDITGDVTVNGKSMSKSFFLENAAYVPQEDRLWSALTGECNKRVDKVLASLGLEGCQHTKVGNVFLKGVSGGQKRRTSIGVELVVQRKILFLDEPTSGLDAASASEIMALLKRLASETGVIIITSVHQPSSRVFNSFDQVILLTMGQTAYFGPAVDSLQHFASLGHEPQGLVNPADYLLEITNSDFSDKKAVQRLADVWKETPACRALNARIEAPLSPPLTEGSKAGWFSAALQLRELVARASMNSVRDPAAYALRYYQVENTQEDILNRVFLILWINAFNSYMDMAAIPVFEQEKDAVVKEVQNGQYGIAGFCVANAVVQAPFVLLIALCCSTPVYWITDMNDDPVRYLQFVLVMFLMLFVVESLAQLVGVVVKNFVLGIAVFASFLSMFFIFNGFFIDPDNMPDFWLWLYWISPLRYSWEAMAKIVIDGQTYAGLDTCVTCYGTTGEQVLDSLSNGGTNLNDVSIAAWCGALVGLALVWRVIHYVALKRSIF</sequence>
<keyword evidence="3 9" id="KW-0812">Transmembrane</keyword>
<feature type="transmembrane region" description="Helical" evidence="9">
    <location>
        <begin position="467"/>
        <end position="488"/>
    </location>
</feature>
<dbReference type="GO" id="GO:0140359">
    <property type="term" value="F:ABC-type transporter activity"/>
    <property type="evidence" value="ECO:0007669"/>
    <property type="project" value="InterPro"/>
</dbReference>
<evidence type="ECO:0000259" key="10">
    <source>
        <dbReference type="PROSITE" id="PS50893"/>
    </source>
</evidence>
<dbReference type="GO" id="GO:0005524">
    <property type="term" value="F:ATP binding"/>
    <property type="evidence" value="ECO:0007669"/>
    <property type="project" value="UniProtKB-KW"/>
</dbReference>
<dbReference type="Pfam" id="PF19055">
    <property type="entry name" value="ABC2_membrane_7"/>
    <property type="match status" value="1"/>
</dbReference>
<name>D7G2W1_ECTSI</name>
<protein>
    <submittedName>
        <fullName evidence="11">ATP-binding cassette superfamily</fullName>
    </submittedName>
</protein>
<feature type="transmembrane region" description="Helical" evidence="9">
    <location>
        <begin position="431"/>
        <end position="455"/>
    </location>
</feature>
<keyword evidence="12" id="KW-1185">Reference proteome</keyword>
<evidence type="ECO:0000256" key="9">
    <source>
        <dbReference type="SAM" id="Phobius"/>
    </source>
</evidence>
<dbReference type="AlphaFoldDB" id="D7G2W1"/>
<dbReference type="OrthoDB" id="185936at2759"/>
<evidence type="ECO:0000256" key="4">
    <source>
        <dbReference type="ARBA" id="ARBA00022741"/>
    </source>
</evidence>
<proteinExistence type="predicted"/>
<dbReference type="InterPro" id="IPR013525">
    <property type="entry name" value="ABC2_TM"/>
</dbReference>
<feature type="domain" description="ABC transporter" evidence="10">
    <location>
        <begin position="49"/>
        <end position="288"/>
    </location>
</feature>
<dbReference type="PROSITE" id="PS50893">
    <property type="entry name" value="ABC_TRANSPORTER_2"/>
    <property type="match status" value="1"/>
</dbReference>
<evidence type="ECO:0000256" key="6">
    <source>
        <dbReference type="ARBA" id="ARBA00022989"/>
    </source>
</evidence>
<organism evidence="11 12">
    <name type="scientific">Ectocarpus siliculosus</name>
    <name type="common">Brown alga</name>
    <name type="synonym">Conferva siliculosa</name>
    <dbReference type="NCBI Taxonomy" id="2880"/>
    <lineage>
        <taxon>Eukaryota</taxon>
        <taxon>Sar</taxon>
        <taxon>Stramenopiles</taxon>
        <taxon>Ochrophyta</taxon>
        <taxon>PX clade</taxon>
        <taxon>Phaeophyceae</taxon>
        <taxon>Ectocarpales</taxon>
        <taxon>Ectocarpaceae</taxon>
        <taxon>Ectocarpus</taxon>
    </lineage>
</organism>
<dbReference type="PANTHER" id="PTHR48041:SF98">
    <property type="entry name" value="TRANSPORTER, PUTATIVE (EUROFUNG)-RELATED"/>
    <property type="match status" value="1"/>
</dbReference>
<dbReference type="eggNOG" id="KOG0061">
    <property type="taxonomic scope" value="Eukaryota"/>
</dbReference>
<dbReference type="EMBL" id="FN649739">
    <property type="protein sequence ID" value="CBJ48818.1"/>
    <property type="molecule type" value="Genomic_DNA"/>
</dbReference>
<dbReference type="Pfam" id="PF01061">
    <property type="entry name" value="ABC2_membrane"/>
    <property type="match status" value="1"/>
</dbReference>
<dbReference type="OMA" id="AQNDHIK"/>
<dbReference type="GO" id="GO:0016887">
    <property type="term" value="F:ATP hydrolysis activity"/>
    <property type="evidence" value="ECO:0007669"/>
    <property type="project" value="InterPro"/>
</dbReference>
<dbReference type="PANTHER" id="PTHR48041">
    <property type="entry name" value="ABC TRANSPORTER G FAMILY MEMBER 28"/>
    <property type="match status" value="1"/>
</dbReference>
<dbReference type="SUPFAM" id="SSF52540">
    <property type="entry name" value="P-loop containing nucleoside triphosphate hydrolases"/>
    <property type="match status" value="1"/>
</dbReference>
<evidence type="ECO:0000256" key="1">
    <source>
        <dbReference type="ARBA" id="ARBA00004141"/>
    </source>
</evidence>
<keyword evidence="4" id="KW-0547">Nucleotide-binding</keyword>
<evidence type="ECO:0000256" key="7">
    <source>
        <dbReference type="ARBA" id="ARBA00023136"/>
    </source>
</evidence>
<dbReference type="GO" id="GO:0016020">
    <property type="term" value="C:membrane"/>
    <property type="evidence" value="ECO:0007669"/>
    <property type="project" value="UniProtKB-SubCell"/>
</dbReference>
<feature type="transmembrane region" description="Helical" evidence="9">
    <location>
        <begin position="585"/>
        <end position="607"/>
    </location>
</feature>
<dbReference type="EMBL" id="FN648696">
    <property type="protein sequence ID" value="CBJ48818.1"/>
    <property type="molecule type" value="Genomic_DNA"/>
</dbReference>
<evidence type="ECO:0000256" key="5">
    <source>
        <dbReference type="ARBA" id="ARBA00022840"/>
    </source>
</evidence>
<dbReference type="Pfam" id="PF00005">
    <property type="entry name" value="ABC_tran"/>
    <property type="match status" value="1"/>
</dbReference>
<dbReference type="InterPro" id="IPR003439">
    <property type="entry name" value="ABC_transporter-like_ATP-bd"/>
</dbReference>
<feature type="transmembrane region" description="Helical" evidence="9">
    <location>
        <begin position="495"/>
        <end position="517"/>
    </location>
</feature>
<accession>D7G2W1</accession>
<dbReference type="SMART" id="SM00382">
    <property type="entry name" value="AAA"/>
    <property type="match status" value="1"/>
</dbReference>
<keyword evidence="2" id="KW-0813">Transport</keyword>
<dbReference type="InterPro" id="IPR003593">
    <property type="entry name" value="AAA+_ATPase"/>
</dbReference>
<dbReference type="Gene3D" id="3.40.50.300">
    <property type="entry name" value="P-loop containing nucleotide triphosphate hydrolases"/>
    <property type="match status" value="1"/>
</dbReference>
<reference evidence="11 12" key="1">
    <citation type="journal article" date="2010" name="Nature">
        <title>The Ectocarpus genome and the independent evolution of multicellularity in brown algae.</title>
        <authorList>
            <person name="Cock J.M."/>
            <person name="Sterck L."/>
            <person name="Rouze P."/>
            <person name="Scornet D."/>
            <person name="Allen A.E."/>
            <person name="Amoutzias G."/>
            <person name="Anthouard V."/>
            <person name="Artiguenave F."/>
            <person name="Aury J.M."/>
            <person name="Badger J.H."/>
            <person name="Beszteri B."/>
            <person name="Billiau K."/>
            <person name="Bonnet E."/>
            <person name="Bothwell J.H."/>
            <person name="Bowler C."/>
            <person name="Boyen C."/>
            <person name="Brownlee C."/>
            <person name="Carrano C.J."/>
            <person name="Charrier B."/>
            <person name="Cho G.Y."/>
            <person name="Coelho S.M."/>
            <person name="Collen J."/>
            <person name="Corre E."/>
            <person name="Da Silva C."/>
            <person name="Delage L."/>
            <person name="Delaroque N."/>
            <person name="Dittami S.M."/>
            <person name="Doulbeau S."/>
            <person name="Elias M."/>
            <person name="Farnham G."/>
            <person name="Gachon C.M."/>
            <person name="Gschloessl B."/>
            <person name="Heesch S."/>
            <person name="Jabbari K."/>
            <person name="Jubin C."/>
            <person name="Kawai H."/>
            <person name="Kimura K."/>
            <person name="Kloareg B."/>
            <person name="Kupper F.C."/>
            <person name="Lang D."/>
            <person name="Le Bail A."/>
            <person name="Leblanc C."/>
            <person name="Lerouge P."/>
            <person name="Lohr M."/>
            <person name="Lopez P.J."/>
            <person name="Martens C."/>
            <person name="Maumus F."/>
            <person name="Michel G."/>
            <person name="Miranda-Saavedra D."/>
            <person name="Morales J."/>
            <person name="Moreau H."/>
            <person name="Motomura T."/>
            <person name="Nagasato C."/>
            <person name="Napoli C.A."/>
            <person name="Nelson D.R."/>
            <person name="Nyvall-Collen P."/>
            <person name="Peters A.F."/>
            <person name="Pommier C."/>
            <person name="Potin P."/>
            <person name="Poulain J."/>
            <person name="Quesneville H."/>
            <person name="Read B."/>
            <person name="Rensing S.A."/>
            <person name="Ritter A."/>
            <person name="Rousvoal S."/>
            <person name="Samanta M."/>
            <person name="Samson G."/>
            <person name="Schroeder D.C."/>
            <person name="Segurens B."/>
            <person name="Strittmatter M."/>
            <person name="Tonon T."/>
            <person name="Tregear J.W."/>
            <person name="Valentin K."/>
            <person name="von Dassow P."/>
            <person name="Yamagishi T."/>
            <person name="Van de Peer Y."/>
            <person name="Wincker P."/>
        </authorList>
    </citation>
    <scope>NUCLEOTIDE SEQUENCE [LARGE SCALE GENOMIC DNA]</scope>
    <source>
        <strain evidence="12">Ec32 / CCAP1310/4</strain>
    </source>
</reference>
<evidence type="ECO:0000256" key="2">
    <source>
        <dbReference type="ARBA" id="ARBA00022448"/>
    </source>
</evidence>
<dbReference type="Proteomes" id="UP000002630">
    <property type="component" value="Linkage Group LG14"/>
</dbReference>